<organism evidence="2 3">
    <name type="scientific">Criibacterium bergeronii</name>
    <dbReference type="NCBI Taxonomy" id="1871336"/>
    <lineage>
        <taxon>Bacteria</taxon>
        <taxon>Bacillati</taxon>
        <taxon>Bacillota</taxon>
        <taxon>Clostridia</taxon>
        <taxon>Peptostreptococcales</taxon>
        <taxon>Filifactoraceae</taxon>
        <taxon>Criibacterium</taxon>
    </lineage>
</organism>
<keyword evidence="1" id="KW-0732">Signal</keyword>
<evidence type="ECO:0000313" key="3">
    <source>
        <dbReference type="Proteomes" id="UP000093352"/>
    </source>
</evidence>
<feature type="signal peptide" evidence="1">
    <location>
        <begin position="1"/>
        <end position="23"/>
    </location>
</feature>
<proteinExistence type="predicted"/>
<dbReference type="EMBL" id="MBEW02000009">
    <property type="protein sequence ID" value="RDY21277.1"/>
    <property type="molecule type" value="Genomic_DNA"/>
</dbReference>
<dbReference type="AlphaFoldDB" id="A0A371ILB2"/>
<keyword evidence="3" id="KW-1185">Reference proteome</keyword>
<reference evidence="2 3" key="1">
    <citation type="journal article" date="2016" name="Genome Announc.">
        <title>Draft Genome Sequence of Criibacterium bergeronii gen. nov., sp. nov., Strain CCRI-22567T, Isolated from a Vaginal Sample from a Woman with Bacterial Vaginosis.</title>
        <authorList>
            <person name="Maheux A.F."/>
            <person name="Berube E."/>
            <person name="Boudreau D.K."/>
            <person name="Raymond F."/>
            <person name="Corbeil J."/>
            <person name="Roy P.H."/>
            <person name="Boissinot M."/>
            <person name="Omar R.F."/>
        </authorList>
    </citation>
    <scope>NUCLEOTIDE SEQUENCE [LARGE SCALE GENOMIC DNA]</scope>
    <source>
        <strain evidence="2 3">CCRI-22567</strain>
    </source>
</reference>
<accession>A0A371ILB2</accession>
<evidence type="ECO:0000256" key="1">
    <source>
        <dbReference type="SAM" id="SignalP"/>
    </source>
</evidence>
<feature type="chain" id="PRO_5016563455" evidence="1">
    <location>
        <begin position="24"/>
        <end position="194"/>
    </location>
</feature>
<gene>
    <name evidence="2" type="ORF">BBG48_005710</name>
</gene>
<comment type="caution">
    <text evidence="2">The sequence shown here is derived from an EMBL/GenBank/DDBJ whole genome shotgun (WGS) entry which is preliminary data.</text>
</comment>
<dbReference type="Proteomes" id="UP000093352">
    <property type="component" value="Unassembled WGS sequence"/>
</dbReference>
<protein>
    <submittedName>
        <fullName evidence="2">Uncharacterized protein</fullName>
    </submittedName>
</protein>
<name>A0A371ILB2_9FIRM</name>
<dbReference type="STRING" id="1871336.BBG48_03345"/>
<dbReference type="RefSeq" id="WP_068912764.1">
    <property type="nucleotide sequence ID" value="NZ_MBEW02000009.1"/>
</dbReference>
<sequence>MKKILSILTALTLLLTFSTTSFASELNTELQSSSFQISLEEVLQMADPDDIICQNGVTTIPIKVDINKEVYTEIVIKINGLNRASAKSFSMEGWFRLTSNKEIISVYGLDGTFEYNGKTSTPTGSSGYHNSAHSGWSGRYSLNNQENDNGSAVITGDYNLYKNGKYNNSASCSAKCTKNGQISFSGNYDESSII</sequence>
<evidence type="ECO:0000313" key="2">
    <source>
        <dbReference type="EMBL" id="RDY21277.1"/>
    </source>
</evidence>